<evidence type="ECO:0000256" key="1">
    <source>
        <dbReference type="ARBA" id="ARBA00004651"/>
    </source>
</evidence>
<evidence type="ECO:0000256" key="4">
    <source>
        <dbReference type="ARBA" id="ARBA00022692"/>
    </source>
</evidence>
<name>A0A1G9KMM4_9GAMM</name>
<evidence type="ECO:0000256" key="6">
    <source>
        <dbReference type="ARBA" id="ARBA00023136"/>
    </source>
</evidence>
<gene>
    <name evidence="9" type="ORF">SAMN05192555_10514</name>
</gene>
<proteinExistence type="inferred from homology"/>
<reference evidence="10" key="1">
    <citation type="submission" date="2016-10" db="EMBL/GenBank/DDBJ databases">
        <authorList>
            <person name="Varghese N."/>
            <person name="Submissions S."/>
        </authorList>
    </citation>
    <scope>NUCLEOTIDE SEQUENCE [LARGE SCALE GENOMIC DNA]</scope>
    <source>
        <strain evidence="10">AAP</strain>
    </source>
</reference>
<keyword evidence="6 7" id="KW-0472">Membrane</keyword>
<evidence type="ECO:0000256" key="5">
    <source>
        <dbReference type="ARBA" id="ARBA00022989"/>
    </source>
</evidence>
<dbReference type="GO" id="GO:0005886">
    <property type="term" value="C:plasma membrane"/>
    <property type="evidence" value="ECO:0007669"/>
    <property type="project" value="UniProtKB-SubCell"/>
</dbReference>
<dbReference type="Pfam" id="PF00528">
    <property type="entry name" value="BPD_transp_1"/>
    <property type="match status" value="1"/>
</dbReference>
<evidence type="ECO:0000313" key="9">
    <source>
        <dbReference type="EMBL" id="SDL51080.1"/>
    </source>
</evidence>
<dbReference type="Proteomes" id="UP000199107">
    <property type="component" value="Unassembled WGS sequence"/>
</dbReference>
<dbReference type="GO" id="GO:0015416">
    <property type="term" value="F:ABC-type phosphonate transporter activity"/>
    <property type="evidence" value="ECO:0007669"/>
    <property type="project" value="InterPro"/>
</dbReference>
<feature type="transmembrane region" description="Helical" evidence="7">
    <location>
        <begin position="127"/>
        <end position="149"/>
    </location>
</feature>
<dbReference type="PANTHER" id="PTHR30043:SF1">
    <property type="entry name" value="ABC TRANSPORT SYSTEM PERMEASE PROTEIN P69"/>
    <property type="match status" value="1"/>
</dbReference>
<keyword evidence="2 7" id="KW-0813">Transport</keyword>
<comment type="similarity">
    <text evidence="7">Belongs to the binding-protein-dependent transport system permease family.</text>
</comment>
<organism evidence="9 10">
    <name type="scientific">Franzmannia pantelleriensis</name>
    <dbReference type="NCBI Taxonomy" id="48727"/>
    <lineage>
        <taxon>Bacteria</taxon>
        <taxon>Pseudomonadati</taxon>
        <taxon>Pseudomonadota</taxon>
        <taxon>Gammaproteobacteria</taxon>
        <taxon>Oceanospirillales</taxon>
        <taxon>Halomonadaceae</taxon>
        <taxon>Franzmannia</taxon>
    </lineage>
</organism>
<protein>
    <submittedName>
        <fullName evidence="9">Phosphonate transport system permease protein</fullName>
    </submittedName>
</protein>
<feature type="transmembrane region" description="Helical" evidence="7">
    <location>
        <begin position="213"/>
        <end position="235"/>
    </location>
</feature>
<evidence type="ECO:0000256" key="7">
    <source>
        <dbReference type="RuleBase" id="RU363032"/>
    </source>
</evidence>
<dbReference type="CDD" id="cd06261">
    <property type="entry name" value="TM_PBP2"/>
    <property type="match status" value="1"/>
</dbReference>
<keyword evidence="4 7" id="KW-0812">Transmembrane</keyword>
<feature type="domain" description="ABC transmembrane type-1" evidence="8">
    <location>
        <begin position="75"/>
        <end position="258"/>
    </location>
</feature>
<feature type="transmembrane region" description="Helical" evidence="7">
    <location>
        <begin position="70"/>
        <end position="98"/>
    </location>
</feature>
<dbReference type="PANTHER" id="PTHR30043">
    <property type="entry name" value="PHOSPHONATES TRANSPORT SYSTEM PERMEASE PROTEIN"/>
    <property type="match status" value="1"/>
</dbReference>
<dbReference type="STRING" id="48727.SAMN05192555_10514"/>
<accession>A0A1G9KMM4</accession>
<dbReference type="RefSeq" id="WP_089657868.1">
    <property type="nucleotide sequence ID" value="NZ_FNGH01000005.1"/>
</dbReference>
<dbReference type="InterPro" id="IPR000515">
    <property type="entry name" value="MetI-like"/>
</dbReference>
<keyword evidence="3" id="KW-1003">Cell membrane</keyword>
<evidence type="ECO:0000256" key="3">
    <source>
        <dbReference type="ARBA" id="ARBA00022475"/>
    </source>
</evidence>
<dbReference type="OrthoDB" id="9808005at2"/>
<comment type="subcellular location">
    <subcellularLocation>
        <location evidence="1 7">Cell membrane</location>
        <topology evidence="1 7">Multi-pass membrane protein</topology>
    </subcellularLocation>
</comment>
<dbReference type="SUPFAM" id="SSF161098">
    <property type="entry name" value="MetI-like"/>
    <property type="match status" value="1"/>
</dbReference>
<dbReference type="InterPro" id="IPR005769">
    <property type="entry name" value="PhnE/PtxC"/>
</dbReference>
<evidence type="ECO:0000313" key="10">
    <source>
        <dbReference type="Proteomes" id="UP000199107"/>
    </source>
</evidence>
<dbReference type="Gene3D" id="1.10.3720.10">
    <property type="entry name" value="MetI-like"/>
    <property type="match status" value="1"/>
</dbReference>
<feature type="transmembrane region" description="Helical" evidence="7">
    <location>
        <begin position="241"/>
        <end position="261"/>
    </location>
</feature>
<sequence length="266" mass="28067">MSESSPRHAAPPRLERPSPVAFILLLAFAAFFISGFSSADIHPDRLLSGVVNLGTFFGEAMPPNFSRWDVIAVAMLETFQMAIVGVVFGVILSLPMALLCARNTSPHPAIRVVARNLVATLRTVPDLVWALIFVVAVGLGPLAGILAIIMDTIGFCARFFSERIEEVDPGPGQALAATGASRSGVVCGAIIPECTPSFVATSLFSVEKAIRSAVVLGLVGAGGIGVELSAAMNLFRYDQALTVILAILVVVIGVEQVSAWIRKRVI</sequence>
<dbReference type="PROSITE" id="PS50928">
    <property type="entry name" value="ABC_TM1"/>
    <property type="match status" value="1"/>
</dbReference>
<dbReference type="InterPro" id="IPR035906">
    <property type="entry name" value="MetI-like_sf"/>
</dbReference>
<keyword evidence="10" id="KW-1185">Reference proteome</keyword>
<keyword evidence="5 7" id="KW-1133">Transmembrane helix</keyword>
<dbReference type="NCBIfam" id="TIGR01097">
    <property type="entry name" value="PhnE"/>
    <property type="match status" value="1"/>
</dbReference>
<evidence type="ECO:0000259" key="8">
    <source>
        <dbReference type="PROSITE" id="PS50928"/>
    </source>
</evidence>
<evidence type="ECO:0000256" key="2">
    <source>
        <dbReference type="ARBA" id="ARBA00022448"/>
    </source>
</evidence>
<dbReference type="AlphaFoldDB" id="A0A1G9KMM4"/>
<dbReference type="EMBL" id="FNGH01000005">
    <property type="protein sequence ID" value="SDL51080.1"/>
    <property type="molecule type" value="Genomic_DNA"/>
</dbReference>
<feature type="transmembrane region" description="Helical" evidence="7">
    <location>
        <begin position="20"/>
        <end position="39"/>
    </location>
</feature>